<name>A0A7D9E602_PARCT</name>
<proteinExistence type="predicted"/>
<keyword evidence="2" id="KW-1185">Reference proteome</keyword>
<evidence type="ECO:0000313" key="1">
    <source>
        <dbReference type="EMBL" id="CAB4000758.1"/>
    </source>
</evidence>
<reference evidence="1" key="1">
    <citation type="submission" date="2020-04" db="EMBL/GenBank/DDBJ databases">
        <authorList>
            <person name="Alioto T."/>
            <person name="Alioto T."/>
            <person name="Gomez Garrido J."/>
        </authorList>
    </citation>
    <scope>NUCLEOTIDE SEQUENCE</scope>
    <source>
        <strain evidence="1">A484AB</strain>
    </source>
</reference>
<comment type="caution">
    <text evidence="1">The sequence shown here is derived from an EMBL/GenBank/DDBJ whole genome shotgun (WGS) entry which is preliminary data.</text>
</comment>
<organism evidence="1 2">
    <name type="scientific">Paramuricea clavata</name>
    <name type="common">Red gorgonian</name>
    <name type="synonym">Violescent sea-whip</name>
    <dbReference type="NCBI Taxonomy" id="317549"/>
    <lineage>
        <taxon>Eukaryota</taxon>
        <taxon>Metazoa</taxon>
        <taxon>Cnidaria</taxon>
        <taxon>Anthozoa</taxon>
        <taxon>Octocorallia</taxon>
        <taxon>Malacalcyonacea</taxon>
        <taxon>Plexauridae</taxon>
        <taxon>Paramuricea</taxon>
    </lineage>
</organism>
<evidence type="ECO:0000313" key="2">
    <source>
        <dbReference type="Proteomes" id="UP001152795"/>
    </source>
</evidence>
<sequence>MNATFARKVLQPRTAWQHINEHTLDISLINAIFARPDFNNRAVFVDIHEHYDACNKDSSGSSDLVVHKREQDEDEHVESGGQDKIFPVSSASMVCDTTVNDEECDVSNEGYIDRQCMDEHKCYHISDALCNTCGREIFESKSMQQPSAVKSDVTSNSCDK</sequence>
<dbReference type="Proteomes" id="UP001152795">
    <property type="component" value="Unassembled WGS sequence"/>
</dbReference>
<accession>A0A7D9E602</accession>
<protein>
    <submittedName>
        <fullName evidence="1">Uncharacterized protein</fullName>
    </submittedName>
</protein>
<dbReference type="EMBL" id="CACRXK020003918">
    <property type="protein sequence ID" value="CAB4000758.1"/>
    <property type="molecule type" value="Genomic_DNA"/>
</dbReference>
<gene>
    <name evidence="1" type="ORF">PACLA_8A066367</name>
</gene>
<dbReference type="AlphaFoldDB" id="A0A7D9E602"/>